<evidence type="ECO:0000313" key="3">
    <source>
        <dbReference type="Proteomes" id="UP000582646"/>
    </source>
</evidence>
<keyword evidence="3" id="KW-1185">Reference proteome</keyword>
<dbReference type="EMBL" id="JAAXOQ010000018">
    <property type="protein sequence ID" value="NKY19461.1"/>
    <property type="molecule type" value="Genomic_DNA"/>
</dbReference>
<gene>
    <name evidence="2" type="ORF">HF999_13930</name>
</gene>
<proteinExistence type="predicted"/>
<accession>A0A846X2Z2</accession>
<comment type="caution">
    <text evidence="2">The sequence shown here is derived from an EMBL/GenBank/DDBJ whole genome shotgun (WGS) entry which is preliminary data.</text>
</comment>
<reference evidence="2 3" key="1">
    <citation type="submission" date="2020-04" db="EMBL/GenBank/DDBJ databases">
        <title>MicrobeNet Type strains.</title>
        <authorList>
            <person name="Nicholson A.C."/>
        </authorList>
    </citation>
    <scope>NUCLEOTIDE SEQUENCE [LARGE SCALE GENOMIC DNA]</scope>
    <source>
        <strain evidence="2 3">DSM 44113</strain>
    </source>
</reference>
<dbReference type="Pfam" id="PF10979">
    <property type="entry name" value="DUF2786"/>
    <property type="match status" value="1"/>
</dbReference>
<dbReference type="InterPro" id="IPR024498">
    <property type="entry name" value="DUF2786"/>
</dbReference>
<dbReference type="AlphaFoldDB" id="A0A846X2Z2"/>
<feature type="domain" description="DUF2786" evidence="1">
    <location>
        <begin position="14"/>
        <end position="46"/>
    </location>
</feature>
<sequence>MSGDTKRENMTAMIGKLLRQADSVPGTKEAEAFEAKAFALLAEYGIAESEARGTKDEQAGSNVVEALTFQLKGKYLRQQIDLLCHIGSALHCENVIWPADGKVVLYGVRVHTSRVRILFAMLAPRMIAQAGRETAPWWSDVSTRAYRISWMSGYIYSIKNRLAEAEKRAADERDAQTSSASQALVLVSDKDRAQKAMEKANPRLKKDRYRPALAEDALRKGIQAGLEADLDDQNKLGGARRGIAARA</sequence>
<dbReference type="Proteomes" id="UP000582646">
    <property type="component" value="Unassembled WGS sequence"/>
</dbReference>
<dbReference type="RefSeq" id="WP_168546457.1">
    <property type="nucleotide sequence ID" value="NZ_BAAAKS010000090.1"/>
</dbReference>
<evidence type="ECO:0000259" key="1">
    <source>
        <dbReference type="Pfam" id="PF10979"/>
    </source>
</evidence>
<protein>
    <submittedName>
        <fullName evidence="2">DUF2786 domain-containing protein</fullName>
    </submittedName>
</protein>
<name>A0A846X2Z2_9ACTN</name>
<evidence type="ECO:0000313" key="2">
    <source>
        <dbReference type="EMBL" id="NKY19461.1"/>
    </source>
</evidence>
<organism evidence="2 3">
    <name type="scientific">Tsukamurella spumae</name>
    <dbReference type="NCBI Taxonomy" id="44753"/>
    <lineage>
        <taxon>Bacteria</taxon>
        <taxon>Bacillati</taxon>
        <taxon>Actinomycetota</taxon>
        <taxon>Actinomycetes</taxon>
        <taxon>Mycobacteriales</taxon>
        <taxon>Tsukamurellaceae</taxon>
        <taxon>Tsukamurella</taxon>
    </lineage>
</organism>